<reference evidence="1" key="1">
    <citation type="submission" date="2020-05" db="EMBL/GenBank/DDBJ databases">
        <authorList>
            <person name="Chiriac C."/>
            <person name="Salcher M."/>
            <person name="Ghai R."/>
            <person name="Kavagutti S V."/>
        </authorList>
    </citation>
    <scope>NUCLEOTIDE SEQUENCE</scope>
</reference>
<name>A0A6J5PYX8_9CAUD</name>
<proteinExistence type="predicted"/>
<protein>
    <submittedName>
        <fullName evidence="1">Uncharacterized protein</fullName>
    </submittedName>
</protein>
<evidence type="ECO:0000313" key="1">
    <source>
        <dbReference type="EMBL" id="CAB4174651.1"/>
    </source>
</evidence>
<dbReference type="EMBL" id="LR796923">
    <property type="protein sequence ID" value="CAB4174651.1"/>
    <property type="molecule type" value="Genomic_DNA"/>
</dbReference>
<gene>
    <name evidence="1" type="ORF">UFOVP972_64</name>
</gene>
<sequence>MELLDFNYWITLNESQKSYYTFEIPKRELTEIDEAYDKELRDALSSLPESMYDISREDSAVVITLHASQDEILSSVYGESNEVKIGLMYPAKSIAYSGYFKKVSYDSLAKSLGASSYPSKVTTWDDSVQVRFSIQPSELERLIHDRARIVAVPFSVYNQEFTKPDASSFFELVYDGTVEKIRKFTQQFNEYLRYSAITSALEKYLASESTPNLEEIGATTKARLQGIKSIDFNSITSEEKAKGIEEVVEFQRELLSKSAKSDIESPIMTDAMIENFRILLSEVGTVKEIKKRLA</sequence>
<accession>A0A6J5PYX8</accession>
<organism evidence="1">
    <name type="scientific">uncultured Caudovirales phage</name>
    <dbReference type="NCBI Taxonomy" id="2100421"/>
    <lineage>
        <taxon>Viruses</taxon>
        <taxon>Duplodnaviria</taxon>
        <taxon>Heunggongvirae</taxon>
        <taxon>Uroviricota</taxon>
        <taxon>Caudoviricetes</taxon>
        <taxon>Peduoviridae</taxon>
        <taxon>Maltschvirus</taxon>
        <taxon>Maltschvirus maltsch</taxon>
    </lineage>
</organism>